<feature type="transmembrane region" description="Helical" evidence="1">
    <location>
        <begin position="135"/>
        <end position="155"/>
    </location>
</feature>
<dbReference type="PANTHER" id="PTHR20992">
    <property type="entry name" value="AT15442P-RELATED"/>
    <property type="match status" value="1"/>
</dbReference>
<protein>
    <submittedName>
        <fullName evidence="2">TIGR00341 family protein</fullName>
    </submittedName>
</protein>
<proteinExistence type="predicted"/>
<feature type="transmembrane region" description="Helical" evidence="1">
    <location>
        <begin position="301"/>
        <end position="320"/>
    </location>
</feature>
<reference evidence="2 3" key="1">
    <citation type="submission" date="2020-02" db="EMBL/GenBank/DDBJ databases">
        <title>Genome sequences of Thiorhodococcus mannitoliphagus and Thiorhodococcus minor, purple sulfur photosynthetic bacteria in the gammaproteobacterial family, Chromatiaceae.</title>
        <authorList>
            <person name="Aviles F.A."/>
            <person name="Meyer T.E."/>
            <person name="Kyndt J.A."/>
        </authorList>
    </citation>
    <scope>NUCLEOTIDE SEQUENCE [LARGE SCALE GENOMIC DNA]</scope>
    <source>
        <strain evidence="2 3">DSM 11518</strain>
    </source>
</reference>
<name>A0A6M0JVM5_9GAMM</name>
<feature type="transmembrane region" description="Helical" evidence="1">
    <location>
        <begin position="167"/>
        <end position="189"/>
    </location>
</feature>
<dbReference type="NCBIfam" id="TIGR00341">
    <property type="entry name" value="TIGR00341 family protein"/>
    <property type="match status" value="1"/>
</dbReference>
<feature type="transmembrane region" description="Helical" evidence="1">
    <location>
        <begin position="113"/>
        <end position="129"/>
    </location>
</feature>
<dbReference type="RefSeq" id="WP_164451956.1">
    <property type="nucleotide sequence ID" value="NZ_JAAIJQ010000014.1"/>
</dbReference>
<evidence type="ECO:0000313" key="2">
    <source>
        <dbReference type="EMBL" id="NEV61586.1"/>
    </source>
</evidence>
<keyword evidence="1" id="KW-1133">Transmembrane helix</keyword>
<comment type="caution">
    <text evidence="2">The sequence shown here is derived from an EMBL/GenBank/DDBJ whole genome shotgun (WGS) entry which is preliminary data.</text>
</comment>
<evidence type="ECO:0000313" key="3">
    <source>
        <dbReference type="Proteomes" id="UP000483379"/>
    </source>
</evidence>
<dbReference type="AlphaFoldDB" id="A0A6M0JVM5"/>
<dbReference type="PANTHER" id="PTHR20992:SF9">
    <property type="entry name" value="AT15442P-RELATED"/>
    <property type="match status" value="1"/>
</dbReference>
<keyword evidence="1" id="KW-0472">Membrane</keyword>
<keyword evidence="1" id="KW-0812">Transmembrane</keyword>
<dbReference type="EMBL" id="JAAIJQ010000014">
    <property type="protein sequence ID" value="NEV61586.1"/>
    <property type="molecule type" value="Genomic_DNA"/>
</dbReference>
<keyword evidence="3" id="KW-1185">Reference proteome</keyword>
<organism evidence="2 3">
    <name type="scientific">Thiorhodococcus minor</name>
    <dbReference type="NCBI Taxonomy" id="57489"/>
    <lineage>
        <taxon>Bacteria</taxon>
        <taxon>Pseudomonadati</taxon>
        <taxon>Pseudomonadota</taxon>
        <taxon>Gammaproteobacteria</taxon>
        <taxon>Chromatiales</taxon>
        <taxon>Chromatiaceae</taxon>
        <taxon>Thiorhodococcus</taxon>
    </lineage>
</organism>
<dbReference type="InterPro" id="IPR005240">
    <property type="entry name" value="DUF389"/>
</dbReference>
<feature type="transmembrane region" description="Helical" evidence="1">
    <location>
        <begin position="258"/>
        <end position="281"/>
    </location>
</feature>
<dbReference type="Proteomes" id="UP000483379">
    <property type="component" value="Unassembled WGS sequence"/>
</dbReference>
<evidence type="ECO:0000256" key="1">
    <source>
        <dbReference type="SAM" id="Phobius"/>
    </source>
</evidence>
<dbReference type="Pfam" id="PF04087">
    <property type="entry name" value="DUF389"/>
    <property type="match status" value="1"/>
</dbReference>
<sequence>MKYVEVIANAGSADTIAEAAARAKAVDFRLGPAGEDGMQQMRMLVSDSRLQRLLDILQTVLGAQPMARIIVLPVEVSIPQPDEGERKEEDSATAARESLYEGVEKSSRMDGSYALLVVLSTVVAAIGLIEDNVAVVIGAMVIAPLLGPNLALSLGTALGDIGLMRKAVATLFFGIAVAVALSAALAYFWPNDLTSDEVLARTQPGLESVALALASGAAAALSLTTGLSSVLVGVMVAVALLPPAATLGLMLGDARFDLAGGAGLLLAVNVVCVNLASKIVFFAKGISPRKWLEKEKAKRAMVTYVLVWVLTLLVLIFVILERDALIPESLDEAIEEHVQKPLEQGS</sequence>
<feature type="transmembrane region" description="Helical" evidence="1">
    <location>
        <begin position="234"/>
        <end position="252"/>
    </location>
</feature>
<feature type="transmembrane region" description="Helical" evidence="1">
    <location>
        <begin position="209"/>
        <end position="227"/>
    </location>
</feature>
<accession>A0A6M0JVM5</accession>
<gene>
    <name evidence="2" type="ORF">G3446_06725</name>
</gene>